<comment type="caution">
    <text evidence="3">The sequence shown here is derived from an EMBL/GenBank/DDBJ whole genome shotgun (WGS) entry which is preliminary data.</text>
</comment>
<organism evidence="3 4">
    <name type="scientific">Adiantum capillus-veneris</name>
    <name type="common">Maidenhair fern</name>
    <dbReference type="NCBI Taxonomy" id="13818"/>
    <lineage>
        <taxon>Eukaryota</taxon>
        <taxon>Viridiplantae</taxon>
        <taxon>Streptophyta</taxon>
        <taxon>Embryophyta</taxon>
        <taxon>Tracheophyta</taxon>
        <taxon>Polypodiopsida</taxon>
        <taxon>Polypodiidae</taxon>
        <taxon>Polypodiales</taxon>
        <taxon>Pteridineae</taxon>
        <taxon>Pteridaceae</taxon>
        <taxon>Vittarioideae</taxon>
        <taxon>Adiantum</taxon>
    </lineage>
</organism>
<dbReference type="EMBL" id="JABFUD020000015">
    <property type="protein sequence ID" value="KAI5069424.1"/>
    <property type="molecule type" value="Genomic_DNA"/>
</dbReference>
<dbReference type="InterPro" id="IPR035897">
    <property type="entry name" value="Toll_tir_struct_dom_sf"/>
</dbReference>
<protein>
    <recommendedName>
        <fullName evidence="2">TIR domain-containing protein</fullName>
    </recommendedName>
</protein>
<dbReference type="AlphaFoldDB" id="A0A9D4UK84"/>
<dbReference type="Pfam" id="PF13676">
    <property type="entry name" value="TIR_2"/>
    <property type="match status" value="1"/>
</dbReference>
<gene>
    <name evidence="3" type="ORF">GOP47_0015725</name>
</gene>
<evidence type="ECO:0000256" key="1">
    <source>
        <dbReference type="ARBA" id="ARBA00022528"/>
    </source>
</evidence>
<dbReference type="Proteomes" id="UP000886520">
    <property type="component" value="Chromosome 15"/>
</dbReference>
<dbReference type="GO" id="GO:0007165">
    <property type="term" value="P:signal transduction"/>
    <property type="evidence" value="ECO:0007669"/>
    <property type="project" value="InterPro"/>
</dbReference>
<keyword evidence="4" id="KW-1185">Reference proteome</keyword>
<proteinExistence type="predicted"/>
<dbReference type="Gene3D" id="3.40.50.10140">
    <property type="entry name" value="Toll/interleukin-1 receptor homology (TIR) domain"/>
    <property type="match status" value="1"/>
</dbReference>
<keyword evidence="1" id="KW-0150">Chloroplast</keyword>
<dbReference type="Gene3D" id="3.40.50.300">
    <property type="entry name" value="P-loop containing nucleotide triphosphate hydrolases"/>
    <property type="match status" value="1"/>
</dbReference>
<dbReference type="SUPFAM" id="SSF52200">
    <property type="entry name" value="Toll/Interleukin receptor TIR domain"/>
    <property type="match status" value="1"/>
</dbReference>
<sequence>MQKDFAEQLCVDFQRAGYYPFFDKCGYCLPKGEKFPELLFKAASHCLMAILLLTEDFFTRTKWPMQELATFMRARKSRPDIRILPVLLAISLDDLKNPAKWFPIWTKWAKKDHHIDRYVIREWEAAVLALKPFNSISRQQGEGDVGLRERVLKSVMETMPSDVRSSVLHVQGRERICKELQAKFNAALPSQRIANTKVLGMFGIGGAGKSTACMLITESMRKAFSGRVCHVEFKPDTSTLKLQCTVLRELIRDNEVFLDRHMTNEHKGWNRLEESISSDQALVKQLGIPRSDCFHCPKLTAEEALHLLLDRLNMSVNCLDKAHMQILNQTVERSFFDGYHPLALTLFAGQLGANLDTWRISDIDIQESSEEKHPLFSIIDTSYTSLPNQEIKDLFMDIALFTPEGLRSVEEISLWLYDTLYHDNDVNQEGWEQIKKKVSGYKFIN</sequence>
<keyword evidence="1" id="KW-0934">Plastid</keyword>
<accession>A0A9D4UK84</accession>
<dbReference type="InterPro" id="IPR027417">
    <property type="entry name" value="P-loop_NTPase"/>
</dbReference>
<dbReference type="OrthoDB" id="1938732at2759"/>
<dbReference type="PROSITE" id="PS50104">
    <property type="entry name" value="TIR"/>
    <property type="match status" value="1"/>
</dbReference>
<evidence type="ECO:0000259" key="2">
    <source>
        <dbReference type="PROSITE" id="PS50104"/>
    </source>
</evidence>
<feature type="domain" description="TIR" evidence="2">
    <location>
        <begin position="1"/>
        <end position="130"/>
    </location>
</feature>
<dbReference type="SUPFAM" id="SSF52540">
    <property type="entry name" value="P-loop containing nucleoside triphosphate hydrolases"/>
    <property type="match status" value="1"/>
</dbReference>
<name>A0A9D4UK84_ADICA</name>
<reference evidence="3" key="1">
    <citation type="submission" date="2021-01" db="EMBL/GenBank/DDBJ databases">
        <title>Adiantum capillus-veneris genome.</title>
        <authorList>
            <person name="Fang Y."/>
            <person name="Liao Q."/>
        </authorList>
    </citation>
    <scope>NUCLEOTIDE SEQUENCE</scope>
    <source>
        <strain evidence="3">H3</strain>
        <tissue evidence="3">Leaf</tissue>
    </source>
</reference>
<evidence type="ECO:0000313" key="3">
    <source>
        <dbReference type="EMBL" id="KAI5069424.1"/>
    </source>
</evidence>
<evidence type="ECO:0000313" key="4">
    <source>
        <dbReference type="Proteomes" id="UP000886520"/>
    </source>
</evidence>
<dbReference type="InterPro" id="IPR000157">
    <property type="entry name" value="TIR_dom"/>
</dbReference>